<comment type="caution">
    <text evidence="2">The sequence shown here is derived from an EMBL/GenBank/DDBJ whole genome shotgun (WGS) entry which is preliminary data.</text>
</comment>
<dbReference type="Pfam" id="PF06283">
    <property type="entry name" value="ThuA"/>
    <property type="match status" value="1"/>
</dbReference>
<organism evidence="2 3">
    <name type="scientific">Streptacidiphilus jeojiensis</name>
    <dbReference type="NCBI Taxonomy" id="3229225"/>
    <lineage>
        <taxon>Bacteria</taxon>
        <taxon>Bacillati</taxon>
        <taxon>Actinomycetota</taxon>
        <taxon>Actinomycetes</taxon>
        <taxon>Kitasatosporales</taxon>
        <taxon>Streptomycetaceae</taxon>
        <taxon>Streptacidiphilus</taxon>
    </lineage>
</organism>
<keyword evidence="3" id="KW-1185">Reference proteome</keyword>
<proteinExistence type="predicted"/>
<dbReference type="InterPro" id="IPR029062">
    <property type="entry name" value="Class_I_gatase-like"/>
</dbReference>
<evidence type="ECO:0000259" key="1">
    <source>
        <dbReference type="Pfam" id="PF06283"/>
    </source>
</evidence>
<name>A0ABV6XQB8_9ACTN</name>
<dbReference type="PANTHER" id="PTHR40469:SF2">
    <property type="entry name" value="GALACTOSE-BINDING DOMAIN-LIKE SUPERFAMILY PROTEIN"/>
    <property type="match status" value="1"/>
</dbReference>
<protein>
    <submittedName>
        <fullName evidence="2">ThuA domain-containing protein</fullName>
    </submittedName>
</protein>
<reference evidence="2 3" key="1">
    <citation type="submission" date="2024-06" db="EMBL/GenBank/DDBJ databases">
        <authorList>
            <person name="Lee S.D."/>
        </authorList>
    </citation>
    <scope>NUCLEOTIDE SEQUENCE [LARGE SCALE GENOMIC DNA]</scope>
    <source>
        <strain evidence="2 3">N1-10</strain>
    </source>
</reference>
<dbReference type="SUPFAM" id="SSF52317">
    <property type="entry name" value="Class I glutamine amidotransferase-like"/>
    <property type="match status" value="1"/>
</dbReference>
<dbReference type="InterPro" id="IPR029010">
    <property type="entry name" value="ThuA-like"/>
</dbReference>
<dbReference type="EMBL" id="JBEUKS010000006">
    <property type="protein sequence ID" value="MFC1440435.1"/>
    <property type="molecule type" value="Genomic_DNA"/>
</dbReference>
<feature type="domain" description="ThuA-like" evidence="1">
    <location>
        <begin position="6"/>
        <end position="220"/>
    </location>
</feature>
<dbReference type="RefSeq" id="WP_380565923.1">
    <property type="nucleotide sequence ID" value="NZ_JBEUKS010000006.1"/>
</dbReference>
<sequence length="225" mass="24493">MPPLPRVLLFTRTAGFRHDSIPAGIAALGELAAGQGLELTATEDPGAFTEAGLDGTTAVVFLSTTGEVLTDQGRQALERFLSAGGGFLGIHSAAGTEYDWPFYGELLGSRFHSHPAAQPAAVTVEDRNHPATAHLPEQWDWTDEWYDFRSPPRSAEGVRVLATVDESRYQGGRMGADHPLVWCREPEGKGRSFYTALGHFDEAYSDPAFRAHLLGALLWVCRLKD</sequence>
<dbReference type="PANTHER" id="PTHR40469">
    <property type="entry name" value="SECRETED GLYCOSYL HYDROLASE"/>
    <property type="match status" value="1"/>
</dbReference>
<dbReference type="Gene3D" id="3.40.50.880">
    <property type="match status" value="1"/>
</dbReference>
<gene>
    <name evidence="2" type="ORF">ABUW04_19450</name>
</gene>
<evidence type="ECO:0000313" key="2">
    <source>
        <dbReference type="EMBL" id="MFC1440435.1"/>
    </source>
</evidence>
<evidence type="ECO:0000313" key="3">
    <source>
        <dbReference type="Proteomes" id="UP001592581"/>
    </source>
</evidence>
<dbReference type="Proteomes" id="UP001592581">
    <property type="component" value="Unassembled WGS sequence"/>
</dbReference>
<accession>A0ABV6XQB8</accession>